<dbReference type="Pfam" id="PF00750">
    <property type="entry name" value="tRNA-synt_1d"/>
    <property type="match status" value="1"/>
</dbReference>
<evidence type="ECO:0000256" key="3">
    <source>
        <dbReference type="ARBA" id="ARBA00011245"/>
    </source>
</evidence>
<comment type="similarity">
    <text evidence="2 11 12">Belongs to the class-I aminoacyl-tRNA synthetase family.</text>
</comment>
<evidence type="ECO:0000256" key="10">
    <source>
        <dbReference type="ARBA" id="ARBA00049339"/>
    </source>
</evidence>
<comment type="subunit">
    <text evidence="3 11">Monomer.</text>
</comment>
<dbReference type="PANTHER" id="PTHR11956">
    <property type="entry name" value="ARGINYL-TRNA SYNTHETASE"/>
    <property type="match status" value="1"/>
</dbReference>
<evidence type="ECO:0000313" key="16">
    <source>
        <dbReference type="Proteomes" id="UP000290985"/>
    </source>
</evidence>
<proteinExistence type="inferred from homology"/>
<evidence type="ECO:0000256" key="4">
    <source>
        <dbReference type="ARBA" id="ARBA00022490"/>
    </source>
</evidence>
<evidence type="ECO:0000256" key="9">
    <source>
        <dbReference type="ARBA" id="ARBA00023146"/>
    </source>
</evidence>
<accession>A0A449B1B3</accession>
<dbReference type="Gene3D" id="3.40.50.620">
    <property type="entry name" value="HUPs"/>
    <property type="match status" value="1"/>
</dbReference>
<dbReference type="SMART" id="SM01016">
    <property type="entry name" value="Arg_tRNA_synt_N"/>
    <property type="match status" value="1"/>
</dbReference>
<dbReference type="SUPFAM" id="SSF55190">
    <property type="entry name" value="Arginyl-tRNA synthetase (ArgRS), N-terminal 'additional' domain"/>
    <property type="match status" value="1"/>
</dbReference>
<dbReference type="Gene3D" id="3.30.1360.70">
    <property type="entry name" value="Arginyl tRNA synthetase N-terminal domain"/>
    <property type="match status" value="1"/>
</dbReference>
<dbReference type="PRINTS" id="PR01038">
    <property type="entry name" value="TRNASYNTHARG"/>
</dbReference>
<evidence type="ECO:0000259" key="13">
    <source>
        <dbReference type="SMART" id="SM00836"/>
    </source>
</evidence>
<dbReference type="Gene3D" id="1.10.730.10">
    <property type="entry name" value="Isoleucyl-tRNA Synthetase, Domain 1"/>
    <property type="match status" value="1"/>
</dbReference>
<dbReference type="PANTHER" id="PTHR11956:SF5">
    <property type="entry name" value="ARGININE--TRNA LIGASE, CYTOPLASMIC"/>
    <property type="match status" value="1"/>
</dbReference>
<dbReference type="NCBIfam" id="TIGR00456">
    <property type="entry name" value="argS"/>
    <property type="match status" value="1"/>
</dbReference>
<dbReference type="InterPro" id="IPR014729">
    <property type="entry name" value="Rossmann-like_a/b/a_fold"/>
</dbReference>
<comment type="catalytic activity">
    <reaction evidence="10 11">
        <text>tRNA(Arg) + L-arginine + ATP = L-arginyl-tRNA(Arg) + AMP + diphosphate</text>
        <dbReference type="Rhea" id="RHEA:20301"/>
        <dbReference type="Rhea" id="RHEA-COMP:9658"/>
        <dbReference type="Rhea" id="RHEA-COMP:9673"/>
        <dbReference type="ChEBI" id="CHEBI:30616"/>
        <dbReference type="ChEBI" id="CHEBI:32682"/>
        <dbReference type="ChEBI" id="CHEBI:33019"/>
        <dbReference type="ChEBI" id="CHEBI:78442"/>
        <dbReference type="ChEBI" id="CHEBI:78513"/>
        <dbReference type="ChEBI" id="CHEBI:456215"/>
        <dbReference type="EC" id="6.1.1.19"/>
    </reaction>
</comment>
<evidence type="ECO:0000256" key="2">
    <source>
        <dbReference type="ARBA" id="ARBA00005594"/>
    </source>
</evidence>
<keyword evidence="6 11" id="KW-0547">Nucleotide-binding</keyword>
<dbReference type="GO" id="GO:0005524">
    <property type="term" value="F:ATP binding"/>
    <property type="evidence" value="ECO:0007669"/>
    <property type="project" value="UniProtKB-UniRule"/>
</dbReference>
<dbReference type="EC" id="6.1.1.19" evidence="11"/>
<dbReference type="InterPro" id="IPR001278">
    <property type="entry name" value="Arg-tRNA-ligase"/>
</dbReference>
<keyword evidence="4 11" id="KW-0963">Cytoplasm</keyword>
<dbReference type="SMART" id="SM00836">
    <property type="entry name" value="DALR_1"/>
    <property type="match status" value="1"/>
</dbReference>
<comment type="subcellular location">
    <subcellularLocation>
        <location evidence="1 11">Cytoplasm</location>
    </subcellularLocation>
</comment>
<feature type="domain" description="Arginyl tRNA synthetase N-terminal" evidence="14">
    <location>
        <begin position="5"/>
        <end position="103"/>
    </location>
</feature>
<dbReference type="InterPro" id="IPR036695">
    <property type="entry name" value="Arg-tRNA-synth_N_sf"/>
</dbReference>
<dbReference type="InterPro" id="IPR009080">
    <property type="entry name" value="tRNAsynth_Ia_anticodon-bd"/>
</dbReference>
<protein>
    <recommendedName>
        <fullName evidence="11">Arginine--tRNA ligase</fullName>
        <ecNumber evidence="11">6.1.1.19</ecNumber>
    </recommendedName>
    <alternativeName>
        <fullName evidence="11">Arginyl-tRNA synthetase</fullName>
        <shortName evidence="11">ArgRS</shortName>
    </alternativeName>
</protein>
<evidence type="ECO:0000256" key="5">
    <source>
        <dbReference type="ARBA" id="ARBA00022598"/>
    </source>
</evidence>
<dbReference type="Pfam" id="PF05746">
    <property type="entry name" value="DALR_1"/>
    <property type="match status" value="1"/>
</dbReference>
<reference evidence="15 16" key="1">
    <citation type="submission" date="2019-01" db="EMBL/GenBank/DDBJ databases">
        <authorList>
            <consortium name="Pathogen Informatics"/>
        </authorList>
    </citation>
    <scope>NUCLEOTIDE SEQUENCE [LARGE SCALE GENOMIC DNA]</scope>
    <source>
        <strain evidence="15 16">NCTC10181</strain>
    </source>
</reference>
<dbReference type="EMBL" id="LR215036">
    <property type="protein sequence ID" value="VEU74390.1"/>
    <property type="molecule type" value="Genomic_DNA"/>
</dbReference>
<name>A0A449B1B3_9BACT</name>
<dbReference type="SUPFAM" id="SSF47323">
    <property type="entry name" value="Anticodon-binding domain of a subclass of class I aminoacyl-tRNA synthetases"/>
    <property type="match status" value="1"/>
</dbReference>
<evidence type="ECO:0000256" key="8">
    <source>
        <dbReference type="ARBA" id="ARBA00022917"/>
    </source>
</evidence>
<dbReference type="RefSeq" id="WP_129725226.1">
    <property type="nucleotide sequence ID" value="NZ_LR215036.1"/>
</dbReference>
<dbReference type="PROSITE" id="PS00178">
    <property type="entry name" value="AA_TRNA_LIGASE_I"/>
    <property type="match status" value="1"/>
</dbReference>
<dbReference type="AlphaFoldDB" id="A0A449B1B3"/>
<dbReference type="GO" id="GO:0005737">
    <property type="term" value="C:cytoplasm"/>
    <property type="evidence" value="ECO:0007669"/>
    <property type="project" value="UniProtKB-SubCell"/>
</dbReference>
<dbReference type="Proteomes" id="UP000290985">
    <property type="component" value="Chromosome"/>
</dbReference>
<dbReference type="InterPro" id="IPR035684">
    <property type="entry name" value="ArgRS_core"/>
</dbReference>
<evidence type="ECO:0000259" key="14">
    <source>
        <dbReference type="SMART" id="SM01016"/>
    </source>
</evidence>
<sequence>MTLFLETKAKINQALTQLQDEGILNKNLNIQLLVYNLSSPNVPDNLNEDKINYHFATNVAFVAKQYFQGSPLQLATKIQNKLEGDEYFLKVDVANPGFINIVISNKVLLNQVFKIAKLNQNYAKNQVKSQKINLEFVSANPTGFLHVGHARGAAVGDSLARILKHAGHDVEKEYYINDAGNQINILTNSTSVRYHQLFGIEIPFPEESYKGEDIIWLAEEIKRLHNDQFLHKTSTKEFRNVCTNLLLNKIKEDLGHFNVTFDHFFSEQSLYDQKLIDKVLEKLADHTYTKDNALFLKTEQLGDDKNRVLIKQDGSYTYLLPDIAYHLTKINKAQKLINVWGADHSGYIARMKIALQYLGFSQENIEILVVQLVRLIKNGQEYKMSKRAGTSVFLSDLLDESSPDAVRFSMISREVNSKFDFDISLANQKDLKNPVFIVQYAHSRACSILNKVNLENPNNLMQTSIKLQKLILELDKFPELIKTITSTYKVNLMIQYLIDLAKAFNSFYSETKIVNSAEQNTLAYVVLATKNTLKLGLNLIGVSAPEQM</sequence>
<evidence type="ECO:0000256" key="1">
    <source>
        <dbReference type="ARBA" id="ARBA00004496"/>
    </source>
</evidence>
<dbReference type="SUPFAM" id="SSF52374">
    <property type="entry name" value="Nucleotidylyl transferase"/>
    <property type="match status" value="1"/>
</dbReference>
<keyword evidence="7 11" id="KW-0067">ATP-binding</keyword>
<dbReference type="FunFam" id="3.40.50.620:FF:000062">
    <property type="entry name" value="Arginine--tRNA ligase"/>
    <property type="match status" value="1"/>
</dbReference>
<evidence type="ECO:0000313" key="15">
    <source>
        <dbReference type="EMBL" id="VEU74390.1"/>
    </source>
</evidence>
<dbReference type="GO" id="GO:0004814">
    <property type="term" value="F:arginine-tRNA ligase activity"/>
    <property type="evidence" value="ECO:0007669"/>
    <property type="project" value="UniProtKB-UniRule"/>
</dbReference>
<feature type="domain" description="DALR anticodon binding" evidence="13">
    <location>
        <begin position="438"/>
        <end position="548"/>
    </location>
</feature>
<organism evidence="15 16">
    <name type="scientific">Mycoplasmopsis citelli</name>
    <dbReference type="NCBI Taxonomy" id="171281"/>
    <lineage>
        <taxon>Bacteria</taxon>
        <taxon>Bacillati</taxon>
        <taxon>Mycoplasmatota</taxon>
        <taxon>Mycoplasmoidales</taxon>
        <taxon>Metamycoplasmataceae</taxon>
        <taxon>Mycoplasmopsis</taxon>
    </lineage>
</organism>
<feature type="short sequence motif" description="'HIGH' region" evidence="11">
    <location>
        <begin position="139"/>
        <end position="149"/>
    </location>
</feature>
<dbReference type="KEGG" id="mcit:NCTC10181_00227"/>
<evidence type="ECO:0000256" key="12">
    <source>
        <dbReference type="RuleBase" id="RU363038"/>
    </source>
</evidence>
<keyword evidence="8 11" id="KW-0648">Protein biosynthesis</keyword>
<dbReference type="GO" id="GO:0006420">
    <property type="term" value="P:arginyl-tRNA aminoacylation"/>
    <property type="evidence" value="ECO:0007669"/>
    <property type="project" value="UniProtKB-UniRule"/>
</dbReference>
<dbReference type="CDD" id="cd00671">
    <property type="entry name" value="ArgRS_core"/>
    <property type="match status" value="1"/>
</dbReference>
<dbReference type="InterPro" id="IPR001412">
    <property type="entry name" value="aa-tRNA-synth_I_CS"/>
</dbReference>
<dbReference type="InterPro" id="IPR008909">
    <property type="entry name" value="DALR_anticod-bd"/>
</dbReference>
<dbReference type="InterPro" id="IPR005148">
    <property type="entry name" value="Arg-tRNA-synth_N"/>
</dbReference>
<dbReference type="OrthoDB" id="9805987at2"/>
<keyword evidence="5 11" id="KW-0436">Ligase</keyword>
<evidence type="ECO:0000256" key="11">
    <source>
        <dbReference type="HAMAP-Rule" id="MF_00123"/>
    </source>
</evidence>
<evidence type="ECO:0000256" key="7">
    <source>
        <dbReference type="ARBA" id="ARBA00022840"/>
    </source>
</evidence>
<dbReference type="HAMAP" id="MF_00123">
    <property type="entry name" value="Arg_tRNA_synth"/>
    <property type="match status" value="1"/>
</dbReference>
<dbReference type="Pfam" id="PF03485">
    <property type="entry name" value="Arg_tRNA_synt_N"/>
    <property type="match status" value="1"/>
</dbReference>
<keyword evidence="16" id="KW-1185">Reference proteome</keyword>
<gene>
    <name evidence="11 15" type="primary">argS</name>
    <name evidence="15" type="ORF">NCTC10181_00227</name>
</gene>
<evidence type="ECO:0000256" key="6">
    <source>
        <dbReference type="ARBA" id="ARBA00022741"/>
    </source>
</evidence>
<keyword evidence="9 11" id="KW-0030">Aminoacyl-tRNA synthetase</keyword>